<keyword evidence="3" id="KW-1185">Reference proteome</keyword>
<dbReference type="Proteomes" id="UP000231451">
    <property type="component" value="Unassembled WGS sequence"/>
</dbReference>
<dbReference type="Gene3D" id="3.90.245.10">
    <property type="entry name" value="Ribonucleoside hydrolase-like"/>
    <property type="match status" value="1"/>
</dbReference>
<organism evidence="2 3">
    <name type="scientific">Bifidobacterium simiarum</name>
    <dbReference type="NCBI Taxonomy" id="2045441"/>
    <lineage>
        <taxon>Bacteria</taxon>
        <taxon>Bacillati</taxon>
        <taxon>Actinomycetota</taxon>
        <taxon>Actinomycetes</taxon>
        <taxon>Bifidobacteriales</taxon>
        <taxon>Bifidobacteriaceae</taxon>
        <taxon>Bifidobacterium</taxon>
    </lineage>
</organism>
<evidence type="ECO:0000313" key="3">
    <source>
        <dbReference type="Proteomes" id="UP000231451"/>
    </source>
</evidence>
<reference evidence="2 3" key="1">
    <citation type="submission" date="2017-10" db="EMBL/GenBank/DDBJ databases">
        <title>Draft genome sequences of strains TRE 1, TRE 9, TRE H and TRI 7, isolated from tamarins, belonging to four potential novel Bifidobacterium species.</title>
        <authorList>
            <person name="Mattarelli P."/>
            <person name="Modesto M."/>
            <person name="Puglisi E."/>
            <person name="Morelli L."/>
            <person name="Spezio C."/>
            <person name="Bonetti A."/>
            <person name="Sandri C."/>
        </authorList>
    </citation>
    <scope>NUCLEOTIDE SEQUENCE [LARGE SCALE GENOMIC DNA]</scope>
    <source>
        <strain evidence="3">TRI7</strain>
    </source>
</reference>
<dbReference type="InterPro" id="IPR001910">
    <property type="entry name" value="Inosine/uridine_hydrolase_dom"/>
</dbReference>
<dbReference type="AlphaFoldDB" id="A0A2M9HD51"/>
<protein>
    <submittedName>
        <fullName evidence="2">Nucleoside hydrolase</fullName>
    </submittedName>
</protein>
<gene>
    <name evidence="2" type="ORF">CSQ87_08415</name>
</gene>
<sequence>MPTASVHDVPGTRITPGARRKLIIDTDCGSDDAMAIAMALNDPRYEILMFSTVSGNVHVDQAITNTLTTIEHAGTYEPPVYVGCESMLLRPLVYAHETHGDDGMGDLGLRPSRLRPAPGNGVLRMLEELRSHEPGEIDVVALGPLTNLAVAIRLDPQAMARIGRLTVMGSAGLGRGNVTPVAEFNVWQDAEAARIVLEFGFEHLTFVGWDACLGESMLDPDDIRRLRESGPLGRFAIDCNRVLMAMNVERFGDEYLDMADPAAMAAALHPECIAECDRYHCQIDVSDGPSYGSMLVDVNRFDGQPANAAVCSRLHADRYKRYLFATLGAGEWRRDA</sequence>
<evidence type="ECO:0000313" key="2">
    <source>
        <dbReference type="EMBL" id="PJM74744.1"/>
    </source>
</evidence>
<dbReference type="SUPFAM" id="SSF53590">
    <property type="entry name" value="Nucleoside hydrolase"/>
    <property type="match status" value="1"/>
</dbReference>
<keyword evidence="2" id="KW-0378">Hydrolase</keyword>
<dbReference type="GO" id="GO:0016799">
    <property type="term" value="F:hydrolase activity, hydrolyzing N-glycosyl compounds"/>
    <property type="evidence" value="ECO:0007669"/>
    <property type="project" value="InterPro"/>
</dbReference>
<accession>A0A2M9HD51</accession>
<dbReference type="InterPro" id="IPR052775">
    <property type="entry name" value="IUN_hydrolase"/>
</dbReference>
<dbReference type="PANTHER" id="PTHR46190">
    <property type="entry name" value="SI:CH211-201H21.5-RELATED"/>
    <property type="match status" value="1"/>
</dbReference>
<dbReference type="OrthoDB" id="9797882at2"/>
<feature type="domain" description="Inosine/uridine-preferring nucleoside hydrolase" evidence="1">
    <location>
        <begin position="22"/>
        <end position="320"/>
    </location>
</feature>
<dbReference type="PANTHER" id="PTHR46190:SF1">
    <property type="entry name" value="SI:CH211-201H21.5"/>
    <property type="match status" value="1"/>
</dbReference>
<name>A0A2M9HD51_9BIFI</name>
<proteinExistence type="predicted"/>
<dbReference type="Pfam" id="PF01156">
    <property type="entry name" value="IU_nuc_hydro"/>
    <property type="match status" value="1"/>
</dbReference>
<dbReference type="EMBL" id="PEBK01000008">
    <property type="protein sequence ID" value="PJM74744.1"/>
    <property type="molecule type" value="Genomic_DNA"/>
</dbReference>
<evidence type="ECO:0000259" key="1">
    <source>
        <dbReference type="Pfam" id="PF01156"/>
    </source>
</evidence>
<dbReference type="InterPro" id="IPR036452">
    <property type="entry name" value="Ribo_hydro-like"/>
</dbReference>
<comment type="caution">
    <text evidence="2">The sequence shown here is derived from an EMBL/GenBank/DDBJ whole genome shotgun (WGS) entry which is preliminary data.</text>
</comment>
<dbReference type="RefSeq" id="WP_100513436.1">
    <property type="nucleotide sequence ID" value="NZ_PEBK01000008.1"/>
</dbReference>